<gene>
    <name evidence="4" type="ORF">HMPREF9018_0356</name>
</gene>
<evidence type="ECO:0000313" key="4">
    <source>
        <dbReference type="EMBL" id="EFN90476.1"/>
    </source>
</evidence>
<dbReference type="GO" id="GO:0005524">
    <property type="term" value="F:ATP binding"/>
    <property type="evidence" value="ECO:0007669"/>
    <property type="project" value="InterPro"/>
</dbReference>
<dbReference type="InterPro" id="IPR049730">
    <property type="entry name" value="SNF2/RAD54-like_C"/>
</dbReference>
<dbReference type="GO" id="GO:0004519">
    <property type="term" value="F:endonuclease activity"/>
    <property type="evidence" value="ECO:0007669"/>
    <property type="project" value="InterPro"/>
</dbReference>
<feature type="domain" description="Helicase ATP-binding" evidence="2">
    <location>
        <begin position="465"/>
        <end position="634"/>
    </location>
</feature>
<comment type="caution">
    <text evidence="4">The sequence shown here is derived from an EMBL/GenBank/DDBJ whole genome shotgun (WGS) entry which is preliminary data.</text>
</comment>
<dbReference type="eggNOG" id="COG0553">
    <property type="taxonomic scope" value="Bacteria"/>
</dbReference>
<dbReference type="InterPro" id="IPR011335">
    <property type="entry name" value="Restrct_endonuc-II-like"/>
</dbReference>
<dbReference type="EMBL" id="ADFQ01000093">
    <property type="protein sequence ID" value="EFN90476.1"/>
    <property type="molecule type" value="Genomic_DNA"/>
</dbReference>
<dbReference type="eggNOG" id="COG1787">
    <property type="taxonomic scope" value="Bacteria"/>
</dbReference>
<dbReference type="CDD" id="cd18793">
    <property type="entry name" value="SF2_C_SNF"/>
    <property type="match status" value="1"/>
</dbReference>
<evidence type="ECO:0000313" key="5">
    <source>
        <dbReference type="Proteomes" id="UP000016016"/>
    </source>
</evidence>
<dbReference type="SMART" id="SM00490">
    <property type="entry name" value="HELICc"/>
    <property type="match status" value="1"/>
</dbReference>
<dbReference type="InterPro" id="IPR027417">
    <property type="entry name" value="P-loop_NTPase"/>
</dbReference>
<dbReference type="Gene3D" id="3.40.50.10810">
    <property type="entry name" value="Tandem AAA-ATPase domain"/>
    <property type="match status" value="1"/>
</dbReference>
<dbReference type="SMART" id="SM00487">
    <property type="entry name" value="DEXDc"/>
    <property type="match status" value="1"/>
</dbReference>
<protein>
    <submittedName>
        <fullName evidence="4">SNF2 family N-terminal domain protein</fullName>
    </submittedName>
</protein>
<dbReference type="InterPro" id="IPR014001">
    <property type="entry name" value="Helicase_ATP-bd"/>
</dbReference>
<dbReference type="AlphaFoldDB" id="E1GXY7"/>
<keyword evidence="1" id="KW-0378">Hydrolase</keyword>
<sequence>MGVSIVKLYIQTLKATNMYSFDEARQIVRFFNEQNVAIKDWDILQKSVLMELCDNGLATYTENSVEVTPENIYQLDEIERKILGLPNEYPYDMYVEANGSTLTQGDFNYKISFYSFFPGGCILPYEVKGCFVVVDGATYLLSKEQFALYNAIHKFNSLDISEKDKSNNFIRFFNIKGLSKLAAAKLDSYLTDTDVCVPNKIKVLLDYNNNEMHLSASIDSEDSYQFTERFNKKEQVKGTYQLKKIGGKRVYVVFDHDKVVQLETIKKYEKTADRDTINKIMESPESFFDTNLVDIHEFYSDRVIEKGLYQPKYYSFICPYKSEWVPGIKVNDNVNGSKNLFFPKKEDIEKFESKVQEALKEGKMSVEWENTLLNVNEVLPQITKLKENCYNQKDTAKFNSPKGTKKISENEVLIIEENAEELGYSEQSVNMPCTVEHYNFHECTNLNSFVKLKQHQIEGVAWLQFLYLNKYKGCLLADDMGLGKTLQILYFIEWHRMQNVGNIHKPYLIVAPISLLENWQREYQKFFVGTLMQVSIVMSNDLKKKFAPKDVSWLQSLDLILTNYESVRNRQFNFCAVDYAFVVLDEAQKAKTPGSLVTNSMKALKADFKIAMTGTPVENTLVDLWCIMDFSIPGLLGNAREFAKLYQNPLKDKDTDIEQLGKKLRSKLGRFFERRLKSDVAKDLPPKHTYKKKQEMSDLQKRLYRDELNAVVATRQSRKTPQGMMFKVITAFRQICDSPYLSVVDYSQIDIDKLINSSSKLSVTINILDKIRKNNEKVIIFTDHKDTQRLLRNVVFRRYDLDISIINGETPATAKVQSQKLSRQQTVDNFQNAEGFNIIIMSPLAAGMGLNITGANNVIHYSRFWNPAKEQQATDRAYRIGQKKDVNVYYPMSVSKDFRTFDVIIDALLAKKAELADATLFPTVRTEIKQQELYESLIGESAEKSQNNYLEAESVDIMNDYRFEAFIAALYKKMGYKTILTSECGDKGIDVLALNGNTNYAIQVKHSKNPIGIQGVQEAKSGCEYYSNKYGFQFIPMLLSNSSFTTSAIDLANGTGVKLIGRDVLFDMLLSNKVANEDIISCELHRLDRA</sequence>
<evidence type="ECO:0000259" key="2">
    <source>
        <dbReference type="PROSITE" id="PS51192"/>
    </source>
</evidence>
<dbReference type="Pfam" id="PF04471">
    <property type="entry name" value="Mrr_cat"/>
    <property type="match status" value="1"/>
</dbReference>
<dbReference type="GO" id="GO:0003677">
    <property type="term" value="F:DNA binding"/>
    <property type="evidence" value="ECO:0007669"/>
    <property type="project" value="InterPro"/>
</dbReference>
<accession>E1GXY7</accession>
<dbReference type="PANTHER" id="PTHR10799">
    <property type="entry name" value="SNF2/RAD54 HELICASE FAMILY"/>
    <property type="match status" value="1"/>
</dbReference>
<dbReference type="GO" id="GO:0016787">
    <property type="term" value="F:hydrolase activity"/>
    <property type="evidence" value="ECO:0007669"/>
    <property type="project" value="UniProtKB-KW"/>
</dbReference>
<dbReference type="InterPro" id="IPR038718">
    <property type="entry name" value="SNF2-like_sf"/>
</dbReference>
<proteinExistence type="predicted"/>
<reference evidence="4 5" key="1">
    <citation type="submission" date="2010-09" db="EMBL/GenBank/DDBJ databases">
        <authorList>
            <person name="Harkins D.M."/>
            <person name="Madupu R."/>
            <person name="Durkin A.S."/>
            <person name="Torralba M."/>
            <person name="Methe B."/>
            <person name="Sutton G.G."/>
            <person name="Nelson K.E."/>
        </authorList>
    </citation>
    <scope>NUCLEOTIDE SEQUENCE [LARGE SCALE GENOMIC DNA]</scope>
    <source>
        <strain evidence="4 5">CRIS 21A-A</strain>
    </source>
</reference>
<dbReference type="InterPro" id="IPR000330">
    <property type="entry name" value="SNF2_N"/>
</dbReference>
<dbReference type="GO" id="GO:0009307">
    <property type="term" value="P:DNA restriction-modification system"/>
    <property type="evidence" value="ECO:0007669"/>
    <property type="project" value="InterPro"/>
</dbReference>
<dbReference type="Gene3D" id="3.40.1350.10">
    <property type="match status" value="1"/>
</dbReference>
<dbReference type="Gene3D" id="3.40.50.300">
    <property type="entry name" value="P-loop containing nucleotide triphosphate hydrolases"/>
    <property type="match status" value="1"/>
</dbReference>
<dbReference type="InterPro" id="IPR011856">
    <property type="entry name" value="tRNA_endonuc-like_dom_sf"/>
</dbReference>
<evidence type="ECO:0000256" key="1">
    <source>
        <dbReference type="ARBA" id="ARBA00022801"/>
    </source>
</evidence>
<dbReference type="PROSITE" id="PS51192">
    <property type="entry name" value="HELICASE_ATP_BIND_1"/>
    <property type="match status" value="1"/>
</dbReference>
<dbReference type="PROSITE" id="PS51194">
    <property type="entry name" value="HELICASE_CTER"/>
    <property type="match status" value="1"/>
</dbReference>
<organism evidence="4 5">
    <name type="scientific">Prevotella amnii CRIS 21A-A</name>
    <dbReference type="NCBI Taxonomy" id="679191"/>
    <lineage>
        <taxon>Bacteria</taxon>
        <taxon>Pseudomonadati</taxon>
        <taxon>Bacteroidota</taxon>
        <taxon>Bacteroidia</taxon>
        <taxon>Bacteroidales</taxon>
        <taxon>Prevotellaceae</taxon>
        <taxon>Prevotella</taxon>
    </lineage>
</organism>
<feature type="domain" description="Helicase C-terminal" evidence="3">
    <location>
        <begin position="763"/>
        <end position="932"/>
    </location>
</feature>
<dbReference type="SUPFAM" id="SSF52540">
    <property type="entry name" value="P-loop containing nucleoside triphosphate hydrolases"/>
    <property type="match status" value="2"/>
</dbReference>
<dbReference type="Pfam" id="PF00271">
    <property type="entry name" value="Helicase_C"/>
    <property type="match status" value="1"/>
</dbReference>
<dbReference type="InterPro" id="IPR001650">
    <property type="entry name" value="Helicase_C-like"/>
</dbReference>
<name>E1GXY7_9BACT</name>
<dbReference type="InterPro" id="IPR007560">
    <property type="entry name" value="Restrct_endonuc_IV_Mrr"/>
</dbReference>
<dbReference type="Proteomes" id="UP000016016">
    <property type="component" value="Unassembled WGS sequence"/>
</dbReference>
<evidence type="ECO:0000259" key="3">
    <source>
        <dbReference type="PROSITE" id="PS51194"/>
    </source>
</evidence>
<dbReference type="SUPFAM" id="SSF52980">
    <property type="entry name" value="Restriction endonuclease-like"/>
    <property type="match status" value="1"/>
</dbReference>
<dbReference type="Pfam" id="PF00176">
    <property type="entry name" value="SNF2-rel_dom"/>
    <property type="match status" value="1"/>
</dbReference>